<accession>A0AAP9XWU1</accession>
<keyword evidence="5" id="KW-1185">Reference proteome</keyword>
<dbReference type="RefSeq" id="WP_155296986.1">
    <property type="nucleotide sequence ID" value="NZ_CP021075.1"/>
</dbReference>
<dbReference type="Proteomes" id="UP000594892">
    <property type="component" value="Chromosome 1"/>
</dbReference>
<reference evidence="2 4" key="1">
    <citation type="submission" date="2020-12" db="EMBL/GenBank/DDBJ databases">
        <title>FDA dAtabase for Regulatory Grade micrObial Sequences (FDA-ARGOS): Supporting development and validation of Infectious Disease Dx tests.</title>
        <authorList>
            <person name="Minogue T."/>
            <person name="Wolcott M."/>
            <person name="Wasieloski L."/>
            <person name="Aguilar W."/>
            <person name="Moore D."/>
            <person name="Jaissle J."/>
            <person name="Tallon L."/>
            <person name="Sadzewicz L."/>
            <person name="Zhao X."/>
            <person name="Boylan J."/>
            <person name="Ott S."/>
            <person name="Bowen H."/>
            <person name="Vavikolanu K."/>
            <person name="Mehta A."/>
            <person name="Aluvathingal J."/>
            <person name="Nadendla S."/>
            <person name="Yan Y."/>
            <person name="Sichtig H."/>
        </authorList>
    </citation>
    <scope>NUCLEOTIDE SEQUENCE [LARGE SCALE GENOMIC DNA]</scope>
    <source>
        <strain evidence="2 4">FDAARGOS_949</strain>
    </source>
</reference>
<dbReference type="EMBL" id="CP099583">
    <property type="protein sequence ID" value="USS43372.1"/>
    <property type="molecule type" value="Genomic_DNA"/>
</dbReference>
<evidence type="ECO:0000313" key="2">
    <source>
        <dbReference type="EMBL" id="QPQ90597.1"/>
    </source>
</evidence>
<dbReference type="AlphaFoldDB" id="A0AAP9XWU1"/>
<feature type="region of interest" description="Disordered" evidence="1">
    <location>
        <begin position="75"/>
        <end position="111"/>
    </location>
</feature>
<sequence length="142" mass="14472">MTKYLGRDAAPAQHGCAGAARPGARVKRPAGAQRDNRGSLDDGSIPAYRPPMVAANPSRSSGVCENRIAVGRRRIGAKGGAGVGSNELPPPGGVPKRARPRGVGSKDAFGMTLPQCQFDDSLAEPGRTLSVSGLPMAQGLTG</sequence>
<evidence type="ECO:0000313" key="5">
    <source>
        <dbReference type="Proteomes" id="UP001056386"/>
    </source>
</evidence>
<evidence type="ECO:0000313" key="3">
    <source>
        <dbReference type="EMBL" id="USS43372.1"/>
    </source>
</evidence>
<proteinExistence type="predicted"/>
<evidence type="ECO:0000256" key="1">
    <source>
        <dbReference type="SAM" id="MobiDB-lite"/>
    </source>
</evidence>
<organism evidence="2 4">
    <name type="scientific">Burkholderia glumae</name>
    <name type="common">Pseudomonas glumae</name>
    <dbReference type="NCBI Taxonomy" id="337"/>
    <lineage>
        <taxon>Bacteria</taxon>
        <taxon>Pseudomonadati</taxon>
        <taxon>Pseudomonadota</taxon>
        <taxon>Betaproteobacteria</taxon>
        <taxon>Burkholderiales</taxon>
        <taxon>Burkholderiaceae</taxon>
        <taxon>Burkholderia</taxon>
    </lineage>
</organism>
<protein>
    <submittedName>
        <fullName evidence="2">Uncharacterized protein</fullName>
    </submittedName>
</protein>
<dbReference type="EMBL" id="CP065600">
    <property type="protein sequence ID" value="QPQ90597.1"/>
    <property type="molecule type" value="Genomic_DNA"/>
</dbReference>
<dbReference type="Proteomes" id="UP001056386">
    <property type="component" value="Chromosome 2"/>
</dbReference>
<evidence type="ECO:0000313" key="4">
    <source>
        <dbReference type="Proteomes" id="UP000594892"/>
    </source>
</evidence>
<feature type="region of interest" description="Disordered" evidence="1">
    <location>
        <begin position="1"/>
        <end position="61"/>
    </location>
</feature>
<feature type="compositionally biased region" description="Low complexity" evidence="1">
    <location>
        <begin position="9"/>
        <end position="20"/>
    </location>
</feature>
<gene>
    <name evidence="2" type="ORF">I6H06_02245</name>
    <name evidence="3" type="ORF">NFI99_02555</name>
</gene>
<reference evidence="3" key="2">
    <citation type="submission" date="2022-06" db="EMBL/GenBank/DDBJ databases">
        <title>Draft genome sequence of Burkholderia glumae strain GR20004 isolated from rice panicle showing bacterial panicle blight.</title>
        <authorList>
            <person name="Choi S.Y."/>
            <person name="Lee Y.H."/>
        </authorList>
    </citation>
    <scope>NUCLEOTIDE SEQUENCE</scope>
    <source>
        <strain evidence="3">GR20004</strain>
    </source>
</reference>
<name>A0AAP9XWU1_BURGL</name>